<comment type="caution">
    <text evidence="1">The sequence shown here is derived from an EMBL/GenBank/DDBJ whole genome shotgun (WGS) entry which is preliminary data.</text>
</comment>
<accession>A0A401UQC1</accession>
<evidence type="ECO:0000313" key="2">
    <source>
        <dbReference type="Proteomes" id="UP000287872"/>
    </source>
</evidence>
<reference evidence="1 2" key="1">
    <citation type="submission" date="2018-11" db="EMBL/GenBank/DDBJ databases">
        <title>Genome sequencing and assembly of Clostridium tagluense strain A121.</title>
        <authorList>
            <person name="Murakami T."/>
            <person name="Segawa T."/>
            <person name="Shcherbakova V.A."/>
            <person name="Mori H."/>
            <person name="Yoshimura Y."/>
        </authorList>
    </citation>
    <scope>NUCLEOTIDE SEQUENCE [LARGE SCALE GENOMIC DNA]</scope>
    <source>
        <strain evidence="1 2">A121</strain>
    </source>
</reference>
<organism evidence="1 2">
    <name type="scientific">Clostridium tagluense</name>
    <dbReference type="NCBI Taxonomy" id="360422"/>
    <lineage>
        <taxon>Bacteria</taxon>
        <taxon>Bacillati</taxon>
        <taxon>Bacillota</taxon>
        <taxon>Clostridia</taxon>
        <taxon>Eubacteriales</taxon>
        <taxon>Clostridiaceae</taxon>
        <taxon>Clostridium</taxon>
    </lineage>
</organism>
<dbReference type="Proteomes" id="UP000287872">
    <property type="component" value="Unassembled WGS sequence"/>
</dbReference>
<name>A0A401UQC1_9CLOT</name>
<evidence type="ECO:0000313" key="1">
    <source>
        <dbReference type="EMBL" id="GCD11727.1"/>
    </source>
</evidence>
<dbReference type="EMBL" id="BHYK01000021">
    <property type="protein sequence ID" value="GCD11727.1"/>
    <property type="molecule type" value="Genomic_DNA"/>
</dbReference>
<gene>
    <name evidence="1" type="ORF">Ctaglu_33500</name>
</gene>
<protein>
    <submittedName>
        <fullName evidence="1">Uncharacterized protein</fullName>
    </submittedName>
</protein>
<proteinExistence type="predicted"/>
<dbReference type="RefSeq" id="WP_125003809.1">
    <property type="nucleotide sequence ID" value="NZ_BHYK01000021.1"/>
</dbReference>
<keyword evidence="2" id="KW-1185">Reference proteome</keyword>
<sequence>MNKLFLDTEKIKLPIHNILIILAKVIHDEKYDIAYIDTDDSEVDIAFINKEEVNGNITLDSGKKIFIKMNDTNECIRLFTTLSNELLKL</sequence>
<dbReference type="AlphaFoldDB" id="A0A401UQC1"/>